<dbReference type="Pfam" id="PF04321">
    <property type="entry name" value="RmlD_sub_bind"/>
    <property type="match status" value="1"/>
</dbReference>
<evidence type="ECO:0000256" key="6">
    <source>
        <dbReference type="RuleBase" id="RU364082"/>
    </source>
</evidence>
<keyword evidence="9" id="KW-1185">Reference proteome</keyword>
<evidence type="ECO:0000313" key="9">
    <source>
        <dbReference type="Proteomes" id="UP000593719"/>
    </source>
</evidence>
<accession>A0A7M1AYY2</accession>
<evidence type="ECO:0000256" key="4">
    <source>
        <dbReference type="ARBA" id="ARBA00017099"/>
    </source>
</evidence>
<dbReference type="PANTHER" id="PTHR10491">
    <property type="entry name" value="DTDP-4-DEHYDRORHAMNOSE REDUCTASE"/>
    <property type="match status" value="1"/>
</dbReference>
<dbReference type="GO" id="GO:0048270">
    <property type="term" value="F:methionine adenosyltransferase regulator activity"/>
    <property type="evidence" value="ECO:0007669"/>
    <property type="project" value="TreeGrafter"/>
</dbReference>
<comment type="catalytic activity">
    <reaction evidence="5">
        <text>dTDP-beta-L-rhamnose + NADP(+) = dTDP-4-dehydro-beta-L-rhamnose + NADPH + H(+)</text>
        <dbReference type="Rhea" id="RHEA:21796"/>
        <dbReference type="ChEBI" id="CHEBI:15378"/>
        <dbReference type="ChEBI" id="CHEBI:57510"/>
        <dbReference type="ChEBI" id="CHEBI:57783"/>
        <dbReference type="ChEBI" id="CHEBI:58349"/>
        <dbReference type="ChEBI" id="CHEBI:62830"/>
        <dbReference type="EC" id="1.1.1.133"/>
    </reaction>
</comment>
<comment type="similarity">
    <text evidence="2 6">Belongs to the dTDP-4-dehydrorhamnose reductase family.</text>
</comment>
<keyword evidence="6" id="KW-0521">NADP</keyword>
<evidence type="ECO:0000256" key="5">
    <source>
        <dbReference type="ARBA" id="ARBA00048200"/>
    </source>
</evidence>
<dbReference type="InterPro" id="IPR005913">
    <property type="entry name" value="dTDP_dehydrorham_reduct"/>
</dbReference>
<evidence type="ECO:0000313" key="8">
    <source>
        <dbReference type="EMBL" id="QOP42660.1"/>
    </source>
</evidence>
<dbReference type="InterPro" id="IPR029903">
    <property type="entry name" value="RmlD-like-bd"/>
</dbReference>
<name>A0A7M1AYY2_9BACT</name>
<gene>
    <name evidence="8" type="ORF">FJR45_01315</name>
</gene>
<dbReference type="SUPFAM" id="SSF51735">
    <property type="entry name" value="NAD(P)-binding Rossmann-fold domains"/>
    <property type="match status" value="1"/>
</dbReference>
<evidence type="ECO:0000259" key="7">
    <source>
        <dbReference type="Pfam" id="PF04321"/>
    </source>
</evidence>
<comment type="pathway">
    <text evidence="1 6">Carbohydrate biosynthesis; dTDP-L-rhamnose biosynthesis.</text>
</comment>
<dbReference type="Proteomes" id="UP000593719">
    <property type="component" value="Chromosome"/>
</dbReference>
<sequence>MIVGNGQLAQAFKNLKYNDNVVIYASGVANSNCTDRNAFEREKNLLVKTLIENKNKKFVYFSSCALSAKEYPLNDYYIHKKNMEKIIKEHSDNYYIFRVPQLFGKLKKHPTLINYLYNAIEEQKEMQIYKDAFRYVIDIEDVNKIVIHVINQHEGKLTLDIANSYRYSIVEIIEIIEKLTNKKAKYKIINKRDGYDLDLSSLYNITSQYNIDISFGKSYLHERLKQRIKTT</sequence>
<dbReference type="EMBL" id="CP041235">
    <property type="protein sequence ID" value="QOP42660.1"/>
    <property type="molecule type" value="Genomic_DNA"/>
</dbReference>
<evidence type="ECO:0000256" key="1">
    <source>
        <dbReference type="ARBA" id="ARBA00004781"/>
    </source>
</evidence>
<feature type="domain" description="RmlD-like substrate binding" evidence="7">
    <location>
        <begin position="69"/>
        <end position="172"/>
    </location>
</feature>
<dbReference type="KEGG" id="ssei:FJR45_01315"/>
<dbReference type="PANTHER" id="PTHR10491:SF4">
    <property type="entry name" value="METHIONINE ADENOSYLTRANSFERASE 2 SUBUNIT BETA"/>
    <property type="match status" value="1"/>
</dbReference>
<keyword evidence="6" id="KW-0560">Oxidoreductase</keyword>
<comment type="function">
    <text evidence="6">Catalyzes the reduction of dTDP-6-deoxy-L-lyxo-4-hexulose to yield dTDP-L-rhamnose.</text>
</comment>
<organism evidence="8 9">
    <name type="scientific">Sulfurimonas sediminis</name>
    <dbReference type="NCBI Taxonomy" id="2590020"/>
    <lineage>
        <taxon>Bacteria</taxon>
        <taxon>Pseudomonadati</taxon>
        <taxon>Campylobacterota</taxon>
        <taxon>Epsilonproteobacteria</taxon>
        <taxon>Campylobacterales</taxon>
        <taxon>Sulfurimonadaceae</taxon>
        <taxon>Sulfurimonas</taxon>
    </lineage>
</organism>
<dbReference type="GO" id="GO:0048269">
    <property type="term" value="C:methionine adenosyltransferase complex"/>
    <property type="evidence" value="ECO:0007669"/>
    <property type="project" value="TreeGrafter"/>
</dbReference>
<dbReference type="GO" id="GO:0006556">
    <property type="term" value="P:S-adenosylmethionine biosynthetic process"/>
    <property type="evidence" value="ECO:0007669"/>
    <property type="project" value="TreeGrafter"/>
</dbReference>
<dbReference type="InterPro" id="IPR036291">
    <property type="entry name" value="NAD(P)-bd_dom_sf"/>
</dbReference>
<evidence type="ECO:0000256" key="2">
    <source>
        <dbReference type="ARBA" id="ARBA00010944"/>
    </source>
</evidence>
<dbReference type="Gene3D" id="3.40.50.720">
    <property type="entry name" value="NAD(P)-binding Rossmann-like Domain"/>
    <property type="match status" value="1"/>
</dbReference>
<protein>
    <recommendedName>
        <fullName evidence="4 6">dTDP-4-dehydrorhamnose reductase</fullName>
        <ecNumber evidence="3 6">1.1.1.133</ecNumber>
    </recommendedName>
</protein>
<dbReference type="RefSeq" id="WP_193151017.1">
    <property type="nucleotide sequence ID" value="NZ_CP041235.1"/>
</dbReference>
<dbReference type="GO" id="GO:0008831">
    <property type="term" value="F:dTDP-4-dehydrorhamnose reductase activity"/>
    <property type="evidence" value="ECO:0007669"/>
    <property type="project" value="UniProtKB-EC"/>
</dbReference>
<evidence type="ECO:0000256" key="3">
    <source>
        <dbReference type="ARBA" id="ARBA00012929"/>
    </source>
</evidence>
<dbReference type="AlphaFoldDB" id="A0A7M1AYY2"/>
<reference evidence="8 9" key="1">
    <citation type="submission" date="2019-06" db="EMBL/GenBank/DDBJ databases">
        <title>Sulfurimonas gotlandica sp. nov., a chemoautotrophic and psychrotolerant epsilonproteobacterium isolated from a pelagic redoxcline, and an emended description of the genus Sulfurimonas.</title>
        <authorList>
            <person name="Wang S."/>
            <person name="Jiang L."/>
            <person name="Shao Z."/>
        </authorList>
    </citation>
    <scope>NUCLEOTIDE SEQUENCE [LARGE SCALE GENOMIC DNA]</scope>
    <source>
        <strain evidence="8 9">S2-6</strain>
    </source>
</reference>
<dbReference type="EC" id="1.1.1.133" evidence="3 6"/>
<proteinExistence type="inferred from homology"/>